<feature type="region of interest" description="Disordered" evidence="1">
    <location>
        <begin position="1"/>
        <end position="35"/>
    </location>
</feature>
<gene>
    <name evidence="2" type="ORF">KIPB_017233</name>
</gene>
<sequence>GKDAHIPEQEGEKAEGEAEGSSEDEDDFDIPPLESISDKTLRTAVTDLIVKLGDIFGSAGIYREV</sequence>
<reference evidence="2 3" key="1">
    <citation type="journal article" date="2018" name="PLoS ONE">
        <title>The draft genome of Kipferlia bialata reveals reductive genome evolution in fornicate parasites.</title>
        <authorList>
            <person name="Tanifuji G."/>
            <person name="Takabayashi S."/>
            <person name="Kume K."/>
            <person name="Takagi M."/>
            <person name="Nakayama T."/>
            <person name="Kamikawa R."/>
            <person name="Inagaki Y."/>
            <person name="Hashimoto T."/>
        </authorList>
    </citation>
    <scope>NUCLEOTIDE SEQUENCE [LARGE SCALE GENOMIC DNA]</scope>
    <source>
        <strain evidence="2">NY0173</strain>
    </source>
</reference>
<evidence type="ECO:0000313" key="3">
    <source>
        <dbReference type="Proteomes" id="UP000265618"/>
    </source>
</evidence>
<keyword evidence="3" id="KW-1185">Reference proteome</keyword>
<evidence type="ECO:0000256" key="1">
    <source>
        <dbReference type="SAM" id="MobiDB-lite"/>
    </source>
</evidence>
<feature type="non-terminal residue" evidence="2">
    <location>
        <position position="1"/>
    </location>
</feature>
<organism evidence="2 3">
    <name type="scientific">Kipferlia bialata</name>
    <dbReference type="NCBI Taxonomy" id="797122"/>
    <lineage>
        <taxon>Eukaryota</taxon>
        <taxon>Metamonada</taxon>
        <taxon>Carpediemonas-like organisms</taxon>
        <taxon>Kipferlia</taxon>
    </lineage>
</organism>
<name>A0A391NWZ7_9EUKA</name>
<proteinExistence type="predicted"/>
<evidence type="ECO:0000313" key="2">
    <source>
        <dbReference type="EMBL" id="GCA65487.1"/>
    </source>
</evidence>
<dbReference type="Proteomes" id="UP000265618">
    <property type="component" value="Unassembled WGS sequence"/>
</dbReference>
<feature type="compositionally biased region" description="Acidic residues" evidence="1">
    <location>
        <begin position="17"/>
        <end position="29"/>
    </location>
</feature>
<accession>A0A391NWZ7</accession>
<dbReference type="EMBL" id="BDIP01011315">
    <property type="protein sequence ID" value="GCA65487.1"/>
    <property type="molecule type" value="Genomic_DNA"/>
</dbReference>
<protein>
    <submittedName>
        <fullName evidence="2">Uncharacterized protein</fullName>
    </submittedName>
</protein>
<feature type="compositionally biased region" description="Basic and acidic residues" evidence="1">
    <location>
        <begin position="1"/>
        <end position="16"/>
    </location>
</feature>
<dbReference type="AlphaFoldDB" id="A0A391NWZ7"/>
<comment type="caution">
    <text evidence="2">The sequence shown here is derived from an EMBL/GenBank/DDBJ whole genome shotgun (WGS) entry which is preliminary data.</text>
</comment>